<sequence length="373" mass="42712">MIPFSGHQKGDRMAYFRKRSGSWEATIDKKGFNRISRTFNTKTEAEVWTRHIENEMDRGIFVSRKEAENTTLAEALDRYGREISSGKKGERQEIARIRFWKSHPMAKRFLASIQGKDIAAFRDERIKDGYAANSVRLDLAIISHLFEIARKEWGMAGLVNPVQQIRLPLKPPGRDRRLMSGEIERILSASGSSVLPDIARFAIETGMRQAEIAGMTWELVDLKKRTVTLLNTKNGEKRIVPLPIEAVRILSGLPRRIDGNVWGITSHAVAVAWRRAVSRARAVYEKECEEKGEKPDPAFLTDLTFHDLRHEATSRFFELGLRAEKVKEITGHKTYSMLARYTHLKAEDIAMEIDSLEKERDRKAVENQVKKLK</sequence>
<keyword evidence="1" id="KW-0233">DNA recombination</keyword>
<dbReference type="EMBL" id="DS995263">
    <property type="protein sequence ID" value="EDZ37975.1"/>
    <property type="molecule type" value="Genomic_DNA"/>
</dbReference>
<dbReference type="CDD" id="cd00796">
    <property type="entry name" value="INT_Rci_Hp1_C"/>
    <property type="match status" value="1"/>
</dbReference>
<protein>
    <submittedName>
        <fullName evidence="3">Recombinase</fullName>
    </submittedName>
</protein>
<organism evidence="3">
    <name type="scientific">Leptospirillum sp. Group II '5-way CG'</name>
    <dbReference type="NCBI Taxonomy" id="419541"/>
    <lineage>
        <taxon>Bacteria</taxon>
        <taxon>Pseudomonadati</taxon>
        <taxon>Nitrospirota</taxon>
        <taxon>Nitrospiria</taxon>
        <taxon>Nitrospirales</taxon>
        <taxon>Nitrospiraceae</taxon>
        <taxon>Leptospirillum</taxon>
    </lineage>
</organism>
<dbReference type="InterPro" id="IPR011010">
    <property type="entry name" value="DNA_brk_join_enz"/>
</dbReference>
<dbReference type="Gene3D" id="1.10.443.10">
    <property type="entry name" value="Intergrase catalytic core"/>
    <property type="match status" value="1"/>
</dbReference>
<dbReference type="Pfam" id="PF00589">
    <property type="entry name" value="Phage_integrase"/>
    <property type="match status" value="1"/>
</dbReference>
<evidence type="ECO:0000313" key="3">
    <source>
        <dbReference type="EMBL" id="EDZ37975.1"/>
    </source>
</evidence>
<dbReference type="GO" id="GO:0015074">
    <property type="term" value="P:DNA integration"/>
    <property type="evidence" value="ECO:0007669"/>
    <property type="project" value="InterPro"/>
</dbReference>
<reference evidence="3" key="2">
    <citation type="journal article" date="2008" name="PLoS Biol.">
        <title>Population genomic analysis of strain variation in Leptospirillum group II bacteria involved in acid mine drainage formation.</title>
        <authorList>
            <person name="Simmons S.L."/>
            <person name="Dibartolo G."/>
            <person name="Denef V.J."/>
            <person name="Goltsman D.S."/>
            <person name="Thelen M.P."/>
            <person name="Banfield J.F."/>
        </authorList>
    </citation>
    <scope>NUCLEOTIDE SEQUENCE [LARGE SCALE GENOMIC DNA]</scope>
</reference>
<feature type="domain" description="Tyr recombinase" evidence="2">
    <location>
        <begin position="173"/>
        <end position="354"/>
    </location>
</feature>
<dbReference type="SUPFAM" id="SSF56349">
    <property type="entry name" value="DNA breaking-rejoining enzymes"/>
    <property type="match status" value="1"/>
</dbReference>
<dbReference type="InterPro" id="IPR013762">
    <property type="entry name" value="Integrase-like_cat_sf"/>
</dbReference>
<proteinExistence type="predicted"/>
<dbReference type="GO" id="GO:0006310">
    <property type="term" value="P:DNA recombination"/>
    <property type="evidence" value="ECO:0007669"/>
    <property type="project" value="UniProtKB-KW"/>
</dbReference>
<dbReference type="AlphaFoldDB" id="B6ASA1"/>
<dbReference type="PROSITE" id="PS51898">
    <property type="entry name" value="TYR_RECOMBINASE"/>
    <property type="match status" value="1"/>
</dbReference>
<evidence type="ECO:0000259" key="2">
    <source>
        <dbReference type="PROSITE" id="PS51898"/>
    </source>
</evidence>
<dbReference type="PANTHER" id="PTHR30349">
    <property type="entry name" value="PHAGE INTEGRASE-RELATED"/>
    <property type="match status" value="1"/>
</dbReference>
<dbReference type="InterPro" id="IPR002104">
    <property type="entry name" value="Integrase_catalytic"/>
</dbReference>
<gene>
    <name evidence="3" type="ORF">CGL2_11216003</name>
</gene>
<dbReference type="InterPro" id="IPR050090">
    <property type="entry name" value="Tyrosine_recombinase_XerCD"/>
</dbReference>
<dbReference type="GO" id="GO:0003677">
    <property type="term" value="F:DNA binding"/>
    <property type="evidence" value="ECO:0007669"/>
    <property type="project" value="InterPro"/>
</dbReference>
<accession>B6ASA1</accession>
<name>B6ASA1_9BACT</name>
<evidence type="ECO:0000256" key="1">
    <source>
        <dbReference type="ARBA" id="ARBA00023172"/>
    </source>
</evidence>
<reference evidence="3" key="1">
    <citation type="journal article" date="2004" name="Nature">
        <title>Community structure and metabolism through reconstruction of microbial genomes from the environment.</title>
        <authorList>
            <person name="Tyson G.W."/>
            <person name="Chapman J."/>
            <person name="Hugenholtz P."/>
            <person name="Allen E.E."/>
            <person name="Ram R.J."/>
            <person name="Richardson P.M."/>
            <person name="Solovyev V.V."/>
            <person name="Rubin E.M."/>
            <person name="Rokhsar D.S."/>
            <person name="Banfield J.F."/>
        </authorList>
    </citation>
    <scope>NUCLEOTIDE SEQUENCE [LARGE SCALE GENOMIC DNA]</scope>
</reference>
<dbReference type="PANTHER" id="PTHR30349:SF94">
    <property type="entry name" value="INTEGRASE_RECOMBINASE HI_1414-RELATED"/>
    <property type="match status" value="1"/>
</dbReference>